<evidence type="ECO:0000256" key="2">
    <source>
        <dbReference type="ARBA" id="ARBA00022771"/>
    </source>
</evidence>
<dbReference type="Gene3D" id="6.10.140.2220">
    <property type="match status" value="1"/>
</dbReference>
<dbReference type="Proteomes" id="UP000076798">
    <property type="component" value="Unassembled WGS sequence"/>
</dbReference>
<name>A0A166EWZ6_9AGAM</name>
<dbReference type="GO" id="GO:0008270">
    <property type="term" value="F:zinc ion binding"/>
    <property type="evidence" value="ECO:0007669"/>
    <property type="project" value="UniProtKB-KW"/>
</dbReference>
<dbReference type="PROSITE" id="PS50865">
    <property type="entry name" value="ZF_MYND_2"/>
    <property type="match status" value="1"/>
</dbReference>
<feature type="domain" description="MYND-type" evidence="5">
    <location>
        <begin position="679"/>
        <end position="717"/>
    </location>
</feature>
<keyword evidence="3" id="KW-0862">Zinc</keyword>
<dbReference type="EMBL" id="KV428038">
    <property type="protein sequence ID" value="KZT40039.1"/>
    <property type="molecule type" value="Genomic_DNA"/>
</dbReference>
<keyword evidence="7" id="KW-1185">Reference proteome</keyword>
<protein>
    <recommendedName>
        <fullName evidence="5">MYND-type domain-containing protein</fullName>
    </recommendedName>
</protein>
<proteinExistence type="predicted"/>
<evidence type="ECO:0000313" key="6">
    <source>
        <dbReference type="EMBL" id="KZT40039.1"/>
    </source>
</evidence>
<dbReference type="SUPFAM" id="SSF144232">
    <property type="entry name" value="HIT/MYND zinc finger-like"/>
    <property type="match status" value="1"/>
</dbReference>
<evidence type="ECO:0000256" key="3">
    <source>
        <dbReference type="ARBA" id="ARBA00022833"/>
    </source>
</evidence>
<accession>A0A166EWZ6</accession>
<evidence type="ECO:0000259" key="5">
    <source>
        <dbReference type="PROSITE" id="PS50865"/>
    </source>
</evidence>
<reference evidence="6 7" key="1">
    <citation type="journal article" date="2016" name="Mol. Biol. Evol.">
        <title>Comparative Genomics of Early-Diverging Mushroom-Forming Fungi Provides Insights into the Origins of Lignocellulose Decay Capabilities.</title>
        <authorList>
            <person name="Nagy L.G."/>
            <person name="Riley R."/>
            <person name="Tritt A."/>
            <person name="Adam C."/>
            <person name="Daum C."/>
            <person name="Floudas D."/>
            <person name="Sun H."/>
            <person name="Yadav J.S."/>
            <person name="Pangilinan J."/>
            <person name="Larsson K.H."/>
            <person name="Matsuura K."/>
            <person name="Barry K."/>
            <person name="Labutti K."/>
            <person name="Kuo R."/>
            <person name="Ohm R.A."/>
            <person name="Bhattacharya S.S."/>
            <person name="Shirouzu T."/>
            <person name="Yoshinaga Y."/>
            <person name="Martin F.M."/>
            <person name="Grigoriev I.V."/>
            <person name="Hibbett D.S."/>
        </authorList>
    </citation>
    <scope>NUCLEOTIDE SEQUENCE [LARGE SCALE GENOMIC DNA]</scope>
    <source>
        <strain evidence="6 7">HHB10207 ss-3</strain>
    </source>
</reference>
<dbReference type="SUPFAM" id="SSF48371">
    <property type="entry name" value="ARM repeat"/>
    <property type="match status" value="1"/>
</dbReference>
<gene>
    <name evidence="6" type="ORF">SISSUDRAFT_558179</name>
</gene>
<evidence type="ECO:0000256" key="1">
    <source>
        <dbReference type="ARBA" id="ARBA00022723"/>
    </source>
</evidence>
<evidence type="ECO:0000256" key="4">
    <source>
        <dbReference type="PROSITE-ProRule" id="PRU00134"/>
    </source>
</evidence>
<keyword evidence="1" id="KW-0479">Metal-binding</keyword>
<dbReference type="Pfam" id="PF01753">
    <property type="entry name" value="zf-MYND"/>
    <property type="match status" value="1"/>
</dbReference>
<organism evidence="6 7">
    <name type="scientific">Sistotremastrum suecicum HHB10207 ss-3</name>
    <dbReference type="NCBI Taxonomy" id="1314776"/>
    <lineage>
        <taxon>Eukaryota</taxon>
        <taxon>Fungi</taxon>
        <taxon>Dikarya</taxon>
        <taxon>Basidiomycota</taxon>
        <taxon>Agaricomycotina</taxon>
        <taxon>Agaricomycetes</taxon>
        <taxon>Sistotremastrales</taxon>
        <taxon>Sistotremastraceae</taxon>
        <taxon>Sistotremastrum</taxon>
    </lineage>
</organism>
<dbReference type="InterPro" id="IPR016024">
    <property type="entry name" value="ARM-type_fold"/>
</dbReference>
<sequence length="736" mass="83749">MLSASISSAGGRDQSAFRFRSPEQNYSDRRSWVHSIFLSKDRQMVKKSLEKELSESSSWEETADIICRRNGIDLSNRYGFKQVHKNFDATMSRLNAYWDRYQEKEQVLGGIVIIFGRLAGDMLLRNQLDDYGFLSKILVAAKNPRIRSTALQTLHMITHQGGREMKNEIAINYTPILVQVLEDPNEDEDDEDLESCISILSHTLTAIFFVDVHELEGGSLETTRRFQVTKILRLLLRRIRAKGLEMSWTELTHAVSLIISIPYHAREAYSQNPEAANLIVACLRSKSLSFRCQGMVGLYRHVAQLDLETEELDISPLVIKRANGQGIPRSIRDALTSYGFERCEIRSMMIVEGATEEANAQYYRDHDLAKLGRALAKHILTAEVTLPTGCCCNHGHHKHDQLPFSYSVTKLTDCARALREQDDPDTADILELQYYVLKHNSDALDRVGQAAIARNPSVAFFYYAMMMKNDSQVVHWAKKGLNCKVIAPYLRWAFLFHGARHAQEIAVSALSKDYMEGPDWDRGVAYLNSAYEDFKAFIEGAPPDSKRMLSALNRFTLLSIIMKGPELSTDLREISDILQKQKLAEETYQFYWGKAVPRSQVNCVRAFIIENLATAASQWRLFIKRTAAKTPDEGEFQDETLVEESVVTRLHELDLGPHRRYEAVVYSGMNDKLVKLYCCSWCGNTTATLKKCSRCGTTRYCDAKCQKMGWSEHKSACKSPEVAVQWTREPLYKLSG</sequence>
<evidence type="ECO:0000313" key="7">
    <source>
        <dbReference type="Proteomes" id="UP000076798"/>
    </source>
</evidence>
<dbReference type="AlphaFoldDB" id="A0A166EWZ6"/>
<dbReference type="OrthoDB" id="341421at2759"/>
<dbReference type="InterPro" id="IPR002893">
    <property type="entry name" value="Znf_MYND"/>
</dbReference>
<keyword evidence="2 4" id="KW-0863">Zinc-finger</keyword>